<evidence type="ECO:0000313" key="2">
    <source>
        <dbReference type="Proteomes" id="UP001345219"/>
    </source>
</evidence>
<dbReference type="AlphaFoldDB" id="A0AAN7KQB6"/>
<accession>A0AAN7KQB6</accession>
<name>A0AAN7KQB6_9MYRT</name>
<reference evidence="1 2" key="1">
    <citation type="journal article" date="2023" name="Hortic Res">
        <title>Pangenome of water caltrop reveals structural variations and asymmetric subgenome divergence after allopolyploidization.</title>
        <authorList>
            <person name="Zhang X."/>
            <person name="Chen Y."/>
            <person name="Wang L."/>
            <person name="Yuan Y."/>
            <person name="Fang M."/>
            <person name="Shi L."/>
            <person name="Lu R."/>
            <person name="Comes H.P."/>
            <person name="Ma Y."/>
            <person name="Chen Y."/>
            <person name="Huang G."/>
            <person name="Zhou Y."/>
            <person name="Zheng Z."/>
            <person name="Qiu Y."/>
        </authorList>
    </citation>
    <scope>NUCLEOTIDE SEQUENCE [LARGE SCALE GENOMIC DNA]</scope>
    <source>
        <tissue evidence="1">Roots</tissue>
    </source>
</reference>
<organism evidence="1 2">
    <name type="scientific">Trapa incisa</name>
    <dbReference type="NCBI Taxonomy" id="236973"/>
    <lineage>
        <taxon>Eukaryota</taxon>
        <taxon>Viridiplantae</taxon>
        <taxon>Streptophyta</taxon>
        <taxon>Embryophyta</taxon>
        <taxon>Tracheophyta</taxon>
        <taxon>Spermatophyta</taxon>
        <taxon>Magnoliopsida</taxon>
        <taxon>eudicotyledons</taxon>
        <taxon>Gunneridae</taxon>
        <taxon>Pentapetalae</taxon>
        <taxon>rosids</taxon>
        <taxon>malvids</taxon>
        <taxon>Myrtales</taxon>
        <taxon>Lythraceae</taxon>
        <taxon>Trapa</taxon>
    </lineage>
</organism>
<dbReference type="Proteomes" id="UP001345219">
    <property type="component" value="Chromosome 24"/>
</dbReference>
<dbReference type="EMBL" id="JAXIOK010000005">
    <property type="protein sequence ID" value="KAK4771371.1"/>
    <property type="molecule type" value="Genomic_DNA"/>
</dbReference>
<protein>
    <submittedName>
        <fullName evidence="1">Uncharacterized protein</fullName>
    </submittedName>
</protein>
<comment type="caution">
    <text evidence="1">The sequence shown here is derived from an EMBL/GenBank/DDBJ whole genome shotgun (WGS) entry which is preliminary data.</text>
</comment>
<sequence length="115" mass="12466">MGSLTSLTVERTHSGVEGIQVMDHFTQFLIAPADGLTTPFGDMTDIEFPFPKVYLGCGNYLDCLKLRTGRSSLKACLGGNGEKGSSENNNIGRSSTHALAAKKKFKLLNNLMNLR</sequence>
<evidence type="ECO:0000313" key="1">
    <source>
        <dbReference type="EMBL" id="KAK4771371.1"/>
    </source>
</evidence>
<keyword evidence="2" id="KW-1185">Reference proteome</keyword>
<gene>
    <name evidence="1" type="ORF">SAY87_031903</name>
</gene>
<proteinExistence type="predicted"/>